<gene>
    <name evidence="3" type="ORF">BO78DRAFT_307399</name>
</gene>
<reference evidence="3 4" key="1">
    <citation type="submission" date="2018-02" db="EMBL/GenBank/DDBJ databases">
        <title>The genomes of Aspergillus section Nigri reveals drivers in fungal speciation.</title>
        <authorList>
            <consortium name="DOE Joint Genome Institute"/>
            <person name="Vesth T.C."/>
            <person name="Nybo J."/>
            <person name="Theobald S."/>
            <person name="Brandl J."/>
            <person name="Frisvad J.C."/>
            <person name="Nielsen K.F."/>
            <person name="Lyhne E.K."/>
            <person name="Kogle M.E."/>
            <person name="Kuo A."/>
            <person name="Riley R."/>
            <person name="Clum A."/>
            <person name="Nolan M."/>
            <person name="Lipzen A."/>
            <person name="Salamov A."/>
            <person name="Henrissat B."/>
            <person name="Wiebenga A."/>
            <person name="De vries R.P."/>
            <person name="Grigoriev I.V."/>
            <person name="Mortensen U.H."/>
            <person name="Andersen M.R."/>
            <person name="Baker S.E."/>
        </authorList>
    </citation>
    <scope>NUCLEOTIDE SEQUENCE [LARGE SCALE GENOMIC DNA]</scope>
    <source>
        <strain evidence="3 4">CBS 121057</strain>
    </source>
</reference>
<dbReference type="InterPro" id="IPR057684">
    <property type="entry name" value="DUF7924"/>
</dbReference>
<proteinExistence type="predicted"/>
<dbReference type="AlphaFoldDB" id="A0A319EY36"/>
<dbReference type="Pfam" id="PF25545">
    <property type="entry name" value="DUF7924"/>
    <property type="match status" value="1"/>
</dbReference>
<dbReference type="OrthoDB" id="5400850at2759"/>
<keyword evidence="4" id="KW-1185">Reference proteome</keyword>
<dbReference type="PANTHER" id="PTHR42470:SF2">
    <property type="match status" value="1"/>
</dbReference>
<feature type="domain" description="DUF7924" evidence="2">
    <location>
        <begin position="94"/>
        <end position="312"/>
    </location>
</feature>
<dbReference type="VEuPathDB" id="FungiDB:BO78DRAFT_307399"/>
<evidence type="ECO:0000259" key="2">
    <source>
        <dbReference type="Pfam" id="PF25545"/>
    </source>
</evidence>
<dbReference type="EMBL" id="KZ826325">
    <property type="protein sequence ID" value="PYI09784.1"/>
    <property type="molecule type" value="Genomic_DNA"/>
</dbReference>
<dbReference type="Proteomes" id="UP000248423">
    <property type="component" value="Unassembled WGS sequence"/>
</dbReference>
<feature type="region of interest" description="Disordered" evidence="1">
    <location>
        <begin position="1"/>
        <end position="42"/>
    </location>
</feature>
<sequence>MDQPPSKRARSRSVSSDRGRQASVSSGYDSRASSRDARSSTYRDSNYVTILETKNCYMRKSPTGPVPEDIELCKQLLQQRSPVPHNTLFESEYIQDFYDALQNRSEMRLLIDLHPLLMPTAENQCIRGRQSLQHVIDGYNDLWMKTEAIYGSKPQPDHTRGLRWSMFDESQRQKLEVQPNMKSVFTAREEIYFPYLTGEVKCGLQALEIADRQNLHSMCVALRGLVHLSRMAGCVEAVHRRILGFSISHDLETVRIHGYYPEIDGDKTSYYRWSIGHANIWTEAEKWTCYRFVHSLDEIFLPRHIQRVMDMLERIPEPRDFSLQNTIDDGGESRSIPESEEDGSTLRRTLALRSRGLQPEIRAMIQTVQQQVEQQSARFEQEAKLRARLEQQLEQERRERKEHEERLHAQWEQERQEQKDQQQRLLAQFERLAQAINPK</sequence>
<evidence type="ECO:0000256" key="1">
    <source>
        <dbReference type="SAM" id="MobiDB-lite"/>
    </source>
</evidence>
<name>A0A319EY36_ASPSB</name>
<evidence type="ECO:0000313" key="4">
    <source>
        <dbReference type="Proteomes" id="UP000248423"/>
    </source>
</evidence>
<accession>A0A319EY36</accession>
<dbReference type="STRING" id="1448318.A0A319EY36"/>
<feature type="compositionally biased region" description="Basic and acidic residues" evidence="1">
    <location>
        <begin position="396"/>
        <end position="422"/>
    </location>
</feature>
<feature type="region of interest" description="Disordered" evidence="1">
    <location>
        <begin position="320"/>
        <end position="345"/>
    </location>
</feature>
<feature type="region of interest" description="Disordered" evidence="1">
    <location>
        <begin position="396"/>
        <end position="423"/>
    </location>
</feature>
<evidence type="ECO:0000313" key="3">
    <source>
        <dbReference type="EMBL" id="PYI09784.1"/>
    </source>
</evidence>
<protein>
    <recommendedName>
        <fullName evidence="2">DUF7924 domain-containing protein</fullName>
    </recommendedName>
</protein>
<organism evidence="3 4">
    <name type="scientific">Aspergillus sclerotiicarbonarius (strain CBS 121057 / IBT 28362)</name>
    <dbReference type="NCBI Taxonomy" id="1448318"/>
    <lineage>
        <taxon>Eukaryota</taxon>
        <taxon>Fungi</taxon>
        <taxon>Dikarya</taxon>
        <taxon>Ascomycota</taxon>
        <taxon>Pezizomycotina</taxon>
        <taxon>Eurotiomycetes</taxon>
        <taxon>Eurotiomycetidae</taxon>
        <taxon>Eurotiales</taxon>
        <taxon>Aspergillaceae</taxon>
        <taxon>Aspergillus</taxon>
        <taxon>Aspergillus subgen. Circumdati</taxon>
    </lineage>
</organism>
<feature type="compositionally biased region" description="Low complexity" evidence="1">
    <location>
        <begin position="22"/>
        <end position="31"/>
    </location>
</feature>
<dbReference type="PANTHER" id="PTHR42470">
    <property type="entry name" value="VAST DOMAIN-CONTAINING PROTEIN"/>
    <property type="match status" value="1"/>
</dbReference>